<dbReference type="EMBL" id="CP002207">
    <property type="protein sequence ID" value="ADP31671.1"/>
    <property type="molecule type" value="Genomic_DNA"/>
</dbReference>
<dbReference type="RefSeq" id="WP_003327534.1">
    <property type="nucleotide sequence ID" value="NC_014639.1"/>
</dbReference>
<dbReference type="Proteomes" id="UP000006867">
    <property type="component" value="Chromosome"/>
</dbReference>
<gene>
    <name evidence="1" type="ordered locus">BATR1942_03585</name>
</gene>
<proteinExistence type="predicted"/>
<evidence type="ECO:0000313" key="1">
    <source>
        <dbReference type="EMBL" id="ADP31671.1"/>
    </source>
</evidence>
<organism evidence="1 2">
    <name type="scientific">Bacillus atrophaeus (strain 1942)</name>
    <dbReference type="NCBI Taxonomy" id="720555"/>
    <lineage>
        <taxon>Bacteria</taxon>
        <taxon>Bacillati</taxon>
        <taxon>Bacillota</taxon>
        <taxon>Bacilli</taxon>
        <taxon>Bacillales</taxon>
        <taxon>Bacillaceae</taxon>
        <taxon>Bacillus</taxon>
    </lineage>
</organism>
<protein>
    <recommendedName>
        <fullName evidence="3">DUF1828 domain-containing protein</fullName>
    </recommendedName>
</protein>
<name>A0ABM5LV05_BACA1</name>
<evidence type="ECO:0000313" key="2">
    <source>
        <dbReference type="Proteomes" id="UP000006867"/>
    </source>
</evidence>
<keyword evidence="2" id="KW-1185">Reference proteome</keyword>
<accession>A0ABM5LV05</accession>
<evidence type="ECO:0008006" key="3">
    <source>
        <dbReference type="Google" id="ProtNLM"/>
    </source>
</evidence>
<sequence length="117" mass="13353">MKAEQIQSDIEGLNYWDARVLQLESRFFGDEITMTFEDTNYNVKLSFTGCSKFSFVTTADDRINPLKDMTKSQIPYFLQDVGISEVQSEGKDLLKCEILMPPLNVEIVCNTISINKV</sequence>
<reference evidence="1 2" key="1">
    <citation type="journal article" date="2011" name="Front. Microbiol.">
        <title>Genomic signatures of strain selection and enhancement in Bacillus atrophaeus var. globigii, a historical biowarfare simulant.</title>
        <authorList>
            <person name="Gibbons H.S."/>
            <person name="Broomall S.M."/>
            <person name="McNew L.A."/>
            <person name="Daligault H."/>
            <person name="Chapman C."/>
            <person name="Bruce D."/>
            <person name="Karavis M."/>
            <person name="Krepps M."/>
            <person name="McGregor P.A."/>
            <person name="Hong C."/>
            <person name="Park K.H."/>
            <person name="Akmal A."/>
            <person name="Feldman A."/>
            <person name="Lin J.S."/>
            <person name="Chang W.E."/>
            <person name="Higgs B.W."/>
            <person name="Demirev P."/>
            <person name="Lindquist J."/>
            <person name="Liem A."/>
            <person name="Fochler E."/>
            <person name="Read T.D."/>
            <person name="Tapia R."/>
            <person name="Johnson S."/>
            <person name="Bishop-Lilly K.A."/>
            <person name="Detter C."/>
            <person name="Han C."/>
            <person name="Sozhamannan S."/>
            <person name="Rosenzweig C.N."/>
            <person name="Skowronski E.W."/>
        </authorList>
    </citation>
    <scope>NUCLEOTIDE SEQUENCE [LARGE SCALE GENOMIC DNA]</scope>
    <source>
        <strain evidence="1 2">1942</strain>
    </source>
</reference>